<dbReference type="SUPFAM" id="SSF47353">
    <property type="entry name" value="Retrovirus capsid dimerization domain-like"/>
    <property type="match status" value="1"/>
</dbReference>
<dbReference type="InterPro" id="IPR003309">
    <property type="entry name" value="SCAN_dom"/>
</dbReference>
<name>A0A8D2LBM6_VARKO</name>
<dbReference type="PROSITE" id="PS50804">
    <property type="entry name" value="SCAN_BOX"/>
    <property type="match status" value="1"/>
</dbReference>
<evidence type="ECO:0000259" key="2">
    <source>
        <dbReference type="PROSITE" id="PS50804"/>
    </source>
</evidence>
<dbReference type="Ensembl" id="ENSVKKT00000020185.1">
    <property type="protein sequence ID" value="ENSVKKP00000019700.1"/>
    <property type="gene ID" value="ENSVKKG00000013337.1"/>
</dbReference>
<dbReference type="SMART" id="SM00431">
    <property type="entry name" value="SCAN"/>
    <property type="match status" value="1"/>
</dbReference>
<dbReference type="InterPro" id="IPR050916">
    <property type="entry name" value="SCAN-C2H2_zinc_finger"/>
</dbReference>
<protein>
    <recommendedName>
        <fullName evidence="2">SCAN box domain-containing protein</fullName>
    </recommendedName>
</protein>
<sequence length="294" mass="33551">MAVLDLPFQHFFTPVLCPAIKVEEDEPPNPINQEWGPGGGTKGGHSVQAGTAKGCPKWTTSIQVKQEPVEGLDQYWEDQWQEFLRALQSPQAQWEYSQLQVDDKNASTSALASFDRDVESSSWPRPGRATQIFPGLCGDPEATCKCPEERDGEDHKTPMKADLDEEDISAEIHRKRFRHFRYREMEGPREVSGRLRELCHQWLKPEKRTKEQILEILDLLILEQFLAILPPETQSWVKGSCPETCSQAVALAEDFLLKRLEAERQVRPVGEAFLFVVLLKNSWRTGSPHSRRFA</sequence>
<dbReference type="Pfam" id="PF02023">
    <property type="entry name" value="SCAN"/>
    <property type="match status" value="1"/>
</dbReference>
<feature type="domain" description="SCAN box" evidence="2">
    <location>
        <begin position="174"/>
        <end position="255"/>
    </location>
</feature>
<keyword evidence="1" id="KW-0539">Nucleus</keyword>
<dbReference type="PANTHER" id="PTHR45935">
    <property type="entry name" value="PROTEIN ZBED8-RELATED"/>
    <property type="match status" value="1"/>
</dbReference>
<evidence type="ECO:0000313" key="4">
    <source>
        <dbReference type="Proteomes" id="UP000694545"/>
    </source>
</evidence>
<reference evidence="3" key="2">
    <citation type="submission" date="2025-09" db="UniProtKB">
        <authorList>
            <consortium name="Ensembl"/>
        </authorList>
    </citation>
    <scope>IDENTIFICATION</scope>
</reference>
<proteinExistence type="predicted"/>
<dbReference type="AlphaFoldDB" id="A0A8D2LBM6"/>
<dbReference type="Gene3D" id="1.10.4020.10">
    <property type="entry name" value="DNA breaking-rejoining enzymes"/>
    <property type="match status" value="1"/>
</dbReference>
<accession>A0A8D2LBM6</accession>
<dbReference type="CDD" id="cd07936">
    <property type="entry name" value="SCAN"/>
    <property type="match status" value="1"/>
</dbReference>
<keyword evidence="4" id="KW-1185">Reference proteome</keyword>
<dbReference type="FunFam" id="1.10.4020.10:FF:000001">
    <property type="entry name" value="zinc finger protein 263 isoform X1"/>
    <property type="match status" value="1"/>
</dbReference>
<evidence type="ECO:0000313" key="3">
    <source>
        <dbReference type="Ensembl" id="ENSVKKP00000019700.1"/>
    </source>
</evidence>
<dbReference type="InterPro" id="IPR038269">
    <property type="entry name" value="SCAN_sf"/>
</dbReference>
<dbReference type="PANTHER" id="PTHR45935:SF15">
    <property type="entry name" value="SCAN BOX DOMAIN-CONTAINING PROTEIN"/>
    <property type="match status" value="1"/>
</dbReference>
<reference evidence="3" key="1">
    <citation type="submission" date="2025-08" db="UniProtKB">
        <authorList>
            <consortium name="Ensembl"/>
        </authorList>
    </citation>
    <scope>IDENTIFICATION</scope>
</reference>
<organism evidence="3 4">
    <name type="scientific">Varanus komodoensis</name>
    <name type="common">Komodo dragon</name>
    <dbReference type="NCBI Taxonomy" id="61221"/>
    <lineage>
        <taxon>Eukaryota</taxon>
        <taxon>Metazoa</taxon>
        <taxon>Chordata</taxon>
        <taxon>Craniata</taxon>
        <taxon>Vertebrata</taxon>
        <taxon>Euteleostomi</taxon>
        <taxon>Lepidosauria</taxon>
        <taxon>Squamata</taxon>
        <taxon>Bifurcata</taxon>
        <taxon>Unidentata</taxon>
        <taxon>Episquamata</taxon>
        <taxon>Toxicofera</taxon>
        <taxon>Anguimorpha</taxon>
        <taxon>Paleoanguimorpha</taxon>
        <taxon>Varanoidea</taxon>
        <taxon>Varanidae</taxon>
        <taxon>Varanus</taxon>
    </lineage>
</organism>
<dbReference type="OMA" id="TKEWIVE"/>
<dbReference type="Proteomes" id="UP000694545">
    <property type="component" value="Unplaced"/>
</dbReference>
<evidence type="ECO:0000256" key="1">
    <source>
        <dbReference type="ARBA" id="ARBA00023242"/>
    </source>
</evidence>